<organism evidence="4 5">
    <name type="scientific">Limulus polyphemus</name>
    <name type="common">Atlantic horseshoe crab</name>
    <dbReference type="NCBI Taxonomy" id="6850"/>
    <lineage>
        <taxon>Eukaryota</taxon>
        <taxon>Metazoa</taxon>
        <taxon>Ecdysozoa</taxon>
        <taxon>Arthropoda</taxon>
        <taxon>Chelicerata</taxon>
        <taxon>Merostomata</taxon>
        <taxon>Xiphosura</taxon>
        <taxon>Limulidae</taxon>
        <taxon>Limulus</taxon>
    </lineage>
</organism>
<dbReference type="InterPro" id="IPR025934">
    <property type="entry name" value="NudC_N_dom"/>
</dbReference>
<dbReference type="Pfam" id="PF04969">
    <property type="entry name" value="CS"/>
    <property type="match status" value="1"/>
</dbReference>
<dbReference type="PANTHER" id="PTHR12356">
    <property type="entry name" value="NUCLEAR MOVEMENT PROTEIN NUDC"/>
    <property type="match status" value="1"/>
</dbReference>
<accession>A0ABM1BVL4</accession>
<evidence type="ECO:0000256" key="2">
    <source>
        <dbReference type="SAM" id="MobiDB-lite"/>
    </source>
</evidence>
<feature type="domain" description="CS" evidence="3">
    <location>
        <begin position="154"/>
        <end position="246"/>
    </location>
</feature>
<evidence type="ECO:0000256" key="1">
    <source>
        <dbReference type="ARBA" id="ARBA00022553"/>
    </source>
</evidence>
<dbReference type="PROSITE" id="PS51203">
    <property type="entry name" value="CS"/>
    <property type="match status" value="1"/>
</dbReference>
<dbReference type="SUPFAM" id="SSF49764">
    <property type="entry name" value="HSP20-like chaperones"/>
    <property type="match status" value="1"/>
</dbReference>
<evidence type="ECO:0000313" key="4">
    <source>
        <dbReference type="Proteomes" id="UP000694941"/>
    </source>
</evidence>
<dbReference type="GeneID" id="106473405"/>
<dbReference type="Gene3D" id="2.60.40.790">
    <property type="match status" value="1"/>
</dbReference>
<dbReference type="PANTHER" id="PTHR12356:SF19">
    <property type="entry name" value="NUDC DOMAIN-CONTAINING PROTEIN 3"/>
    <property type="match status" value="1"/>
</dbReference>
<keyword evidence="4" id="KW-1185">Reference proteome</keyword>
<dbReference type="Pfam" id="PF14050">
    <property type="entry name" value="Nudc_N"/>
    <property type="match status" value="1"/>
</dbReference>
<evidence type="ECO:0000259" key="3">
    <source>
        <dbReference type="PROSITE" id="PS51203"/>
    </source>
</evidence>
<proteinExistence type="predicted"/>
<dbReference type="InterPro" id="IPR008978">
    <property type="entry name" value="HSP20-like_chaperone"/>
</dbReference>
<gene>
    <name evidence="5" type="primary">LOC106473405</name>
</gene>
<dbReference type="RefSeq" id="XP_013789539.1">
    <property type="nucleotide sequence ID" value="XM_013934085.2"/>
</dbReference>
<protein>
    <submittedName>
        <fullName evidence="5">NudC domain-containing protein 3-like isoform X1</fullName>
    </submittedName>
</protein>
<reference evidence="5" key="1">
    <citation type="submission" date="2025-08" db="UniProtKB">
        <authorList>
            <consortium name="RefSeq"/>
        </authorList>
    </citation>
    <scope>IDENTIFICATION</scope>
    <source>
        <tissue evidence="5">Muscle</tissue>
    </source>
</reference>
<sequence length="332" mass="38275">MAIEGTIYDNALLGILQNEGQIYPFLDVIFGFLYRRTDFYKIQHDENEKMGFPARMAEKIVQKAFKKYYDMSMEDDAQQLKRKKQVLKESEIPPPAATVEVITSEEGEAKSFQVQKEPNAVKSRKEKVIQTSEKKNFELTQADFQKNAESYNGAIRNNYSWAQTIKDLDVRVKVPQNVISGKSVKVDIKHNSLTVNVLNEEGWTTEFDGELSFKINVEDSVWTLFPGEHVHVNLDKVQERFWESLLKDEPKIDLKEIDNSRPMEDLDEEAQAKVKELVYNERQKQLGLPTSDQKKMENILKEAWDKEGSPFRGQPFDPSAVNISNPGDLFKT</sequence>
<dbReference type="InterPro" id="IPR007052">
    <property type="entry name" value="CS_dom"/>
</dbReference>
<evidence type="ECO:0000313" key="5">
    <source>
        <dbReference type="RefSeq" id="XP_013789539.1"/>
    </source>
</evidence>
<name>A0ABM1BVL4_LIMPO</name>
<feature type="region of interest" description="Disordered" evidence="2">
    <location>
        <begin position="307"/>
        <end position="332"/>
    </location>
</feature>
<dbReference type="Proteomes" id="UP000694941">
    <property type="component" value="Unplaced"/>
</dbReference>
<keyword evidence="1" id="KW-0597">Phosphoprotein</keyword>
<dbReference type="InterPro" id="IPR037898">
    <property type="entry name" value="NudC_fam"/>
</dbReference>